<comment type="caution">
    <text evidence="5">The sequence shown here is derived from an EMBL/GenBank/DDBJ whole genome shotgun (WGS) entry which is preliminary data.</text>
</comment>
<dbReference type="InterPro" id="IPR011250">
    <property type="entry name" value="OMP/PagP_B-barrel"/>
</dbReference>
<feature type="chain" id="PRO_5045404551" evidence="3">
    <location>
        <begin position="21"/>
        <end position="172"/>
    </location>
</feature>
<evidence type="ECO:0000313" key="5">
    <source>
        <dbReference type="EMBL" id="MCD2517454.1"/>
    </source>
</evidence>
<evidence type="ECO:0000256" key="1">
    <source>
        <dbReference type="ARBA" id="ARBA00004442"/>
    </source>
</evidence>
<evidence type="ECO:0000256" key="3">
    <source>
        <dbReference type="SAM" id="SignalP"/>
    </source>
</evidence>
<evidence type="ECO:0000256" key="2">
    <source>
        <dbReference type="ARBA" id="ARBA00022729"/>
    </source>
</evidence>
<dbReference type="InterPro" id="IPR027385">
    <property type="entry name" value="Beta-barrel_OMP"/>
</dbReference>
<dbReference type="Proteomes" id="UP001179361">
    <property type="component" value="Unassembled WGS sequence"/>
</dbReference>
<dbReference type="RefSeq" id="WP_231058746.1">
    <property type="nucleotide sequence ID" value="NZ_JAJNOC010000004.1"/>
</dbReference>
<dbReference type="Gene3D" id="2.40.160.20">
    <property type="match status" value="1"/>
</dbReference>
<organism evidence="5 6">
    <name type="scientific">Massilia phyllostachyos</name>
    <dbReference type="NCBI Taxonomy" id="2898585"/>
    <lineage>
        <taxon>Bacteria</taxon>
        <taxon>Pseudomonadati</taxon>
        <taxon>Pseudomonadota</taxon>
        <taxon>Betaproteobacteria</taxon>
        <taxon>Burkholderiales</taxon>
        <taxon>Oxalobacteraceae</taxon>
        <taxon>Telluria group</taxon>
        <taxon>Massilia</taxon>
    </lineage>
</organism>
<feature type="signal peptide" evidence="3">
    <location>
        <begin position="1"/>
        <end position="20"/>
    </location>
</feature>
<dbReference type="Pfam" id="PF13505">
    <property type="entry name" value="OMP_b-brl"/>
    <property type="match status" value="1"/>
</dbReference>
<dbReference type="EMBL" id="JAJNOC010000004">
    <property type="protein sequence ID" value="MCD2517454.1"/>
    <property type="molecule type" value="Genomic_DNA"/>
</dbReference>
<dbReference type="SUPFAM" id="SSF56925">
    <property type="entry name" value="OMPA-like"/>
    <property type="match status" value="1"/>
</dbReference>
<sequence length="172" mass="18353">MKKLMIAVMATAAVAGAAQAQDTGKAYVGAAAVTSKNSTLDSNKADGKLFGGYKFNEQLGVEAGWTNHHKTDVGPRGSTEGYGTYVAAKYTIPVNEQVGVYGKVGVSHSERKMTNNIGQRFKDDDTSGYGGIGVEYKLNQNTALVAEYERYGKTKDYGARANVWSAGVKYGF</sequence>
<accession>A0ABS8Q6T2</accession>
<comment type="subcellular location">
    <subcellularLocation>
        <location evidence="1">Cell outer membrane</location>
    </subcellularLocation>
</comment>
<proteinExistence type="predicted"/>
<evidence type="ECO:0000313" key="6">
    <source>
        <dbReference type="Proteomes" id="UP001179361"/>
    </source>
</evidence>
<keyword evidence="2 3" id="KW-0732">Signal</keyword>
<reference evidence="5" key="1">
    <citation type="submission" date="2021-11" db="EMBL/GenBank/DDBJ databases">
        <title>The complete genome of Massilia sp sp. G4R7.</title>
        <authorList>
            <person name="Liu L."/>
            <person name="Yue J."/>
            <person name="Yuan J."/>
            <person name="Yang F."/>
            <person name="Li L."/>
        </authorList>
    </citation>
    <scope>NUCLEOTIDE SEQUENCE</scope>
    <source>
        <strain evidence="5">G4R7</strain>
    </source>
</reference>
<keyword evidence="6" id="KW-1185">Reference proteome</keyword>
<feature type="domain" description="Outer membrane protein beta-barrel" evidence="4">
    <location>
        <begin position="7"/>
        <end position="172"/>
    </location>
</feature>
<evidence type="ECO:0000259" key="4">
    <source>
        <dbReference type="Pfam" id="PF13505"/>
    </source>
</evidence>
<protein>
    <submittedName>
        <fullName evidence="5">Porin family protein</fullName>
    </submittedName>
</protein>
<name>A0ABS8Q6T2_9BURK</name>
<gene>
    <name evidence="5" type="ORF">LQ564_14160</name>
</gene>